<name>A0AAD7DAR1_MYCRO</name>
<keyword evidence="2" id="KW-1185">Reference proteome</keyword>
<accession>A0AAD7DAR1</accession>
<organism evidence="1 2">
    <name type="scientific">Mycena rosella</name>
    <name type="common">Pink bonnet</name>
    <name type="synonym">Agaricus rosellus</name>
    <dbReference type="NCBI Taxonomy" id="1033263"/>
    <lineage>
        <taxon>Eukaryota</taxon>
        <taxon>Fungi</taxon>
        <taxon>Dikarya</taxon>
        <taxon>Basidiomycota</taxon>
        <taxon>Agaricomycotina</taxon>
        <taxon>Agaricomycetes</taxon>
        <taxon>Agaricomycetidae</taxon>
        <taxon>Agaricales</taxon>
        <taxon>Marasmiineae</taxon>
        <taxon>Mycenaceae</taxon>
        <taxon>Mycena</taxon>
    </lineage>
</organism>
<protein>
    <submittedName>
        <fullName evidence="1">Uncharacterized protein</fullName>
    </submittedName>
</protein>
<dbReference type="EMBL" id="JARKIE010000093">
    <property type="protein sequence ID" value="KAJ7686811.1"/>
    <property type="molecule type" value="Genomic_DNA"/>
</dbReference>
<comment type="caution">
    <text evidence="1">The sequence shown here is derived from an EMBL/GenBank/DDBJ whole genome shotgun (WGS) entry which is preliminary data.</text>
</comment>
<dbReference type="Proteomes" id="UP001221757">
    <property type="component" value="Unassembled WGS sequence"/>
</dbReference>
<proteinExistence type="predicted"/>
<sequence length="206" mass="22897">MDRKLDSVYVPLLSSCPSHPLATARGYRKDLSSDNHSELIQLCDDLVYVGADAWMDIEGLHERNCSFDTPVPILPPNVLDDLSSAYIFSCDTTLKASITPNTISTPPLVLNVLGPLCQDVRVRATEVAMSWKAVGDELQLHLRHALRMPWGLEWMLNVGYALSPDCVPSRRMRLLADLPRTIAHAQQHVRRLGNLYVTLKVPCVGA</sequence>
<evidence type="ECO:0000313" key="1">
    <source>
        <dbReference type="EMBL" id="KAJ7686811.1"/>
    </source>
</evidence>
<dbReference type="AlphaFoldDB" id="A0AAD7DAR1"/>
<reference evidence="1" key="1">
    <citation type="submission" date="2023-03" db="EMBL/GenBank/DDBJ databases">
        <title>Massive genome expansion in bonnet fungi (Mycena s.s.) driven by repeated elements and novel gene families across ecological guilds.</title>
        <authorList>
            <consortium name="Lawrence Berkeley National Laboratory"/>
            <person name="Harder C.B."/>
            <person name="Miyauchi S."/>
            <person name="Viragh M."/>
            <person name="Kuo A."/>
            <person name="Thoen E."/>
            <person name="Andreopoulos B."/>
            <person name="Lu D."/>
            <person name="Skrede I."/>
            <person name="Drula E."/>
            <person name="Henrissat B."/>
            <person name="Morin E."/>
            <person name="Kohler A."/>
            <person name="Barry K."/>
            <person name="LaButti K."/>
            <person name="Morin E."/>
            <person name="Salamov A."/>
            <person name="Lipzen A."/>
            <person name="Mereny Z."/>
            <person name="Hegedus B."/>
            <person name="Baldrian P."/>
            <person name="Stursova M."/>
            <person name="Weitz H."/>
            <person name="Taylor A."/>
            <person name="Grigoriev I.V."/>
            <person name="Nagy L.G."/>
            <person name="Martin F."/>
            <person name="Kauserud H."/>
        </authorList>
    </citation>
    <scope>NUCLEOTIDE SEQUENCE</scope>
    <source>
        <strain evidence="1">CBHHK067</strain>
    </source>
</reference>
<gene>
    <name evidence="1" type="ORF">B0H17DRAFT_1332629</name>
</gene>
<evidence type="ECO:0000313" key="2">
    <source>
        <dbReference type="Proteomes" id="UP001221757"/>
    </source>
</evidence>